<evidence type="ECO:0000313" key="4">
    <source>
        <dbReference type="Proteomes" id="UP001497623"/>
    </source>
</evidence>
<dbReference type="Proteomes" id="UP001497623">
    <property type="component" value="Unassembled WGS sequence"/>
</dbReference>
<feature type="compositionally biased region" description="Basic residues" evidence="2">
    <location>
        <begin position="58"/>
        <end position="71"/>
    </location>
</feature>
<keyword evidence="4" id="KW-1185">Reference proteome</keyword>
<feature type="non-terminal residue" evidence="3">
    <location>
        <position position="147"/>
    </location>
</feature>
<feature type="non-terminal residue" evidence="3">
    <location>
        <position position="1"/>
    </location>
</feature>
<name>A0AAV2QWI9_MEGNR</name>
<dbReference type="AlphaFoldDB" id="A0AAV2QWI9"/>
<evidence type="ECO:0000256" key="1">
    <source>
        <dbReference type="SAM" id="Coils"/>
    </source>
</evidence>
<gene>
    <name evidence="3" type="ORF">MNOR_LOCUS17979</name>
</gene>
<feature type="coiled-coil region" evidence="1">
    <location>
        <begin position="108"/>
        <end position="145"/>
    </location>
</feature>
<accession>A0AAV2QWI9</accession>
<organism evidence="3 4">
    <name type="scientific">Meganyctiphanes norvegica</name>
    <name type="common">Northern krill</name>
    <name type="synonym">Thysanopoda norvegica</name>
    <dbReference type="NCBI Taxonomy" id="48144"/>
    <lineage>
        <taxon>Eukaryota</taxon>
        <taxon>Metazoa</taxon>
        <taxon>Ecdysozoa</taxon>
        <taxon>Arthropoda</taxon>
        <taxon>Crustacea</taxon>
        <taxon>Multicrustacea</taxon>
        <taxon>Malacostraca</taxon>
        <taxon>Eumalacostraca</taxon>
        <taxon>Eucarida</taxon>
        <taxon>Euphausiacea</taxon>
        <taxon>Euphausiidae</taxon>
        <taxon>Meganyctiphanes</taxon>
    </lineage>
</organism>
<evidence type="ECO:0000256" key="2">
    <source>
        <dbReference type="SAM" id="MobiDB-lite"/>
    </source>
</evidence>
<dbReference type="EMBL" id="CAXKWB010012644">
    <property type="protein sequence ID" value="CAL4105066.1"/>
    <property type="molecule type" value="Genomic_DNA"/>
</dbReference>
<evidence type="ECO:0000313" key="3">
    <source>
        <dbReference type="EMBL" id="CAL4105066.1"/>
    </source>
</evidence>
<comment type="caution">
    <text evidence="3">The sequence shown here is derived from an EMBL/GenBank/DDBJ whole genome shotgun (WGS) entry which is preliminary data.</text>
</comment>
<keyword evidence="1" id="KW-0175">Coiled coil</keyword>
<sequence length="147" mass="16987">QITEIKQPMKSILAEKESNLCQSNNSVFDATNLPNEVSNINSNAVCIQSNGENGMKIKTSKPGKLRPRVGRCPHDEVPLYLQPEPENKEEKRKWRRAITAYEHRMREKAALADQAKKIEDIIKEMNELRNQLHIVSSQRDTYKNTWD</sequence>
<proteinExistence type="predicted"/>
<reference evidence="3 4" key="1">
    <citation type="submission" date="2024-05" db="EMBL/GenBank/DDBJ databases">
        <authorList>
            <person name="Wallberg A."/>
        </authorList>
    </citation>
    <scope>NUCLEOTIDE SEQUENCE [LARGE SCALE GENOMIC DNA]</scope>
</reference>
<protein>
    <submittedName>
        <fullName evidence="3">Uncharacterized protein</fullName>
    </submittedName>
</protein>
<feature type="region of interest" description="Disordered" evidence="2">
    <location>
        <begin position="55"/>
        <end position="91"/>
    </location>
</feature>